<dbReference type="EMBL" id="OBEH01000002">
    <property type="protein sequence ID" value="SNY99637.1"/>
    <property type="molecule type" value="Genomic_DNA"/>
</dbReference>
<dbReference type="AlphaFoldDB" id="A0A285MSW9"/>
<dbReference type="Proteomes" id="UP000219048">
    <property type="component" value="Unassembled WGS sequence"/>
</dbReference>
<evidence type="ECO:0000313" key="2">
    <source>
        <dbReference type="Proteomes" id="UP000219048"/>
    </source>
</evidence>
<protein>
    <recommendedName>
        <fullName evidence="3">Glycosyltransferase</fullName>
    </recommendedName>
</protein>
<accession>A0A285MSW9</accession>
<evidence type="ECO:0008006" key="3">
    <source>
        <dbReference type="Google" id="ProtNLM"/>
    </source>
</evidence>
<dbReference type="Gene3D" id="3.40.50.2000">
    <property type="entry name" value="Glycogen Phosphorylase B"/>
    <property type="match status" value="1"/>
</dbReference>
<dbReference type="RefSeq" id="WP_097045120.1">
    <property type="nucleotide sequence ID" value="NZ_OBEH01000002.1"/>
</dbReference>
<dbReference type="OrthoDB" id="1050723at2"/>
<proteinExistence type="predicted"/>
<keyword evidence="2" id="KW-1185">Reference proteome</keyword>
<organism evidence="1 2">
    <name type="scientific">Flagellimonas pacifica</name>
    <dbReference type="NCBI Taxonomy" id="1247520"/>
    <lineage>
        <taxon>Bacteria</taxon>
        <taxon>Pseudomonadati</taxon>
        <taxon>Bacteroidota</taxon>
        <taxon>Flavobacteriia</taxon>
        <taxon>Flavobacteriales</taxon>
        <taxon>Flavobacteriaceae</taxon>
        <taxon>Flagellimonas</taxon>
    </lineage>
</organism>
<evidence type="ECO:0000313" key="1">
    <source>
        <dbReference type="EMBL" id="SNY99637.1"/>
    </source>
</evidence>
<name>A0A285MSW9_9FLAO</name>
<sequence>MKSTLIVLAQSLEQPRIVKRISQKTKEYKSIYVYGFTRNVHSIENHEVIGGNQQVTIKIAGQLKNGKYLERIFTYLKLLIIIYKKHGFSKKNVYVFGLDLRIFSSFLFNSQIDYEISDIVWLYHGKTKRNILRYVDNLLARKSRKVVFTTRSFYKGYYDKVKEDKVLIEENKLETYGKVKPIEKVKSDKVRIAYIGAFRYPKIIENLLLTVSENKNLILNFYGATHGELIKKIDKATMSNTNIFYHGPFKNPDHLERIYSDNNLNFVVYDNLLENEKVAMPNKFYESGFFNIPIVCATNTYVGQRVLQNKMGWTIDTDYKSISNFLNHISIEELIEYHQEIKTIDKSHFIT</sequence>
<gene>
    <name evidence="1" type="ORF">SAMN06265377_1448</name>
</gene>
<reference evidence="2" key="1">
    <citation type="submission" date="2017-09" db="EMBL/GenBank/DDBJ databases">
        <authorList>
            <person name="Varghese N."/>
            <person name="Submissions S."/>
        </authorList>
    </citation>
    <scope>NUCLEOTIDE SEQUENCE [LARGE SCALE GENOMIC DNA]</scope>
    <source>
        <strain evidence="2">DSM 25885</strain>
    </source>
</reference>